<comment type="catalytic activity">
    <reaction evidence="8">
        <text>DNA(n) + a 2'-deoxyribonucleoside 5'-triphosphate = DNA(n+1) + diphosphate</text>
        <dbReference type="Rhea" id="RHEA:22508"/>
        <dbReference type="Rhea" id="RHEA-COMP:17339"/>
        <dbReference type="Rhea" id="RHEA-COMP:17340"/>
        <dbReference type="ChEBI" id="CHEBI:33019"/>
        <dbReference type="ChEBI" id="CHEBI:61560"/>
        <dbReference type="ChEBI" id="CHEBI:173112"/>
        <dbReference type="EC" id="2.7.7.7"/>
    </reaction>
</comment>
<evidence type="ECO:0000256" key="9">
    <source>
        <dbReference type="SAM" id="MobiDB-lite"/>
    </source>
</evidence>
<proteinExistence type="inferred from homology"/>
<evidence type="ECO:0000256" key="7">
    <source>
        <dbReference type="ARBA" id="ARBA00023125"/>
    </source>
</evidence>
<dbReference type="GO" id="GO:0042575">
    <property type="term" value="C:DNA polymerase complex"/>
    <property type="evidence" value="ECO:0007669"/>
    <property type="project" value="UniProtKB-ARBA"/>
</dbReference>
<protein>
    <recommendedName>
        <fullName evidence="2">DNA-directed DNA polymerase</fullName>
        <ecNumber evidence="2">2.7.7.7</ecNumber>
    </recommendedName>
</protein>
<feature type="compositionally biased region" description="Basic and acidic residues" evidence="9">
    <location>
        <begin position="69"/>
        <end position="92"/>
    </location>
</feature>
<dbReference type="SUPFAM" id="SSF56672">
    <property type="entry name" value="DNA/RNA polymerases"/>
    <property type="match status" value="1"/>
</dbReference>
<dbReference type="InterPro" id="IPR043502">
    <property type="entry name" value="DNA/RNA_pol_sf"/>
</dbReference>
<dbReference type="InterPro" id="IPR036397">
    <property type="entry name" value="RNaseH_sf"/>
</dbReference>
<comment type="similarity">
    <text evidence="1">Belongs to the DNA polymerase type-B family.</text>
</comment>
<keyword evidence="7" id="KW-0238">DNA-binding</keyword>
<dbReference type="Proteomes" id="UP001620626">
    <property type="component" value="Unassembled WGS sequence"/>
</dbReference>
<dbReference type="Gene3D" id="3.90.1600.10">
    <property type="entry name" value="Palm domain of DNA polymerase"/>
    <property type="match status" value="1"/>
</dbReference>
<feature type="region of interest" description="Disordered" evidence="9">
    <location>
        <begin position="1"/>
        <end position="111"/>
    </location>
</feature>
<dbReference type="InterPro" id="IPR013087">
    <property type="entry name" value="Znf_C2H2_type"/>
</dbReference>
<evidence type="ECO:0000259" key="10">
    <source>
        <dbReference type="PROSITE" id="PS00028"/>
    </source>
</evidence>
<name>A0ABD2LP98_9BILA</name>
<evidence type="ECO:0000256" key="4">
    <source>
        <dbReference type="ARBA" id="ARBA00022695"/>
    </source>
</evidence>
<sequence>MKRTGNDDPSSSSAANREDHTTAAAAAAATYPSVPNSDGAAKRQRLQSWDFKNMAHFEDHHLRQQQQQKHPESQEVTRPMDGEGRSNRRGNDGAESDEAVDNAVDENEQTERPLFEQLQYYVHRVERFALHRHVTEFVLNGQHDEPEEALLTAFEHIIGQAIRNAEANTEQDGGGTVGPRRRVLKLGVLLNGKGLTDPIVLPVRSPEQNTAEVLMAELDKLGQSDGDEEVHGGGISKRSLLLSEPIEIIVTCIAPPVGAAPRFHPYQHWGYDESHMIRIFNTGDNFCLFHALIATRAYTDAEFLKSTVHLQTAEWGQNSNSSDVPADVIQRVMRRVDFCSDHKALNRLMSNRERMKTAVKELMRAVDIAPDQEAYGMEHLVKIQQHWDRLYTGMYRIVLFTDQPEELPRPIWKGPMGRRFCVTLFLSEGHYHGIKKIHCFFKLGKKYCVDCECFYDRDVKHTMSCKSRCYQCGKVGPQYPCVREQGVCLNCQQCNRVFFSQRCFDGHRPQMCNLVKRCDDCDRTYQIDRKNPHKCYTNYCTRCKVYHEKEGACFIKPTIVPDEKPKYRMVCWDTETRLERLQQVGQQRHKVNYLSARVTCTECCDSENGVRLNCKICLTTYGAMERMKDWSEAEGHEPISAFVEWILKAWDNKYQTFIWAHNASRFDGHFVLKYLGETKRRPEVIMNGLKIFEFRLQHSRRHSKLTWRDSCLLMPIRLEEMPKTFSLSCADKPFFPYAFNRKENYNVHLQNLPDKEDYCPGSMKRDKYEKFIKWYDENKCTPFYLPDELKTYCRNDTEILLAAVVQFRQILMREITEGFDVLPLSATIASICMTIFKGKFLNEKELAIVPEGGYERNDRASVFAIKYLDWRSKRDGVRIQHAGNGLEKRWRQFKLDGWIAEQNKCIEVLGCYWHGCESCFKPDDELVDGKTCRELNDATKLRLLKLQEPVPTEDAYGGEDEQGLDVEEIWECQIREQLKRDDEMRDFFDDLGTDRGPIDPRQTFYGGRTGPLQLIAEPKEDEKISVFDIVSLYPWVNYATDYPTGIPAVIHPTVEEMIVDWTRPEHLQYQGIYRVRVIPPKGLRIPVLPLKIDERLLFCCCHRCAAKFRKLNTRRVHKCPHTDEQRAFTGNFTHIELARALETGYRVDRFWRAWHYDEWSDGIFKDYVRLLIKLKVEASGFPDGANTVEQQQQFADEYRRIYNVNLDLENVRRNPGLRFISKLMLNSLWGKFGMRNELGANKVLTRPQEFFSLIMDHKIEVSAVIPLSDTAVRVMYKSKKNFVSEHTSSNIVISLWTTSRARLKLLDFMTQIDRTEGAKLLYTDTDSVAVLHKRDIVPIQTGEYLGQMSEEYLNYEIKTFVCGGAKQYGFRMLNKRTGEVEYVQKIRGITFDVNNSKALQFDHFLQKVKNYGRNTGDDSDDAPAVFSYDKIMPTRDSRVITRIINEQYEVYPFGYE</sequence>
<dbReference type="PANTHER" id="PTHR33568">
    <property type="entry name" value="DNA POLYMERASE"/>
    <property type="match status" value="1"/>
</dbReference>
<keyword evidence="3" id="KW-0808">Transferase</keyword>
<dbReference type="PROSITE" id="PS00028">
    <property type="entry name" value="ZINC_FINGER_C2H2_1"/>
    <property type="match status" value="1"/>
</dbReference>
<evidence type="ECO:0000313" key="11">
    <source>
        <dbReference type="EMBL" id="KAL3116712.1"/>
    </source>
</evidence>
<accession>A0ABD2LP98</accession>
<evidence type="ECO:0000256" key="6">
    <source>
        <dbReference type="ARBA" id="ARBA00022932"/>
    </source>
</evidence>
<feature type="compositionally biased region" description="Acidic residues" evidence="9">
    <location>
        <begin position="94"/>
        <end position="108"/>
    </location>
</feature>
<evidence type="ECO:0000313" key="12">
    <source>
        <dbReference type="Proteomes" id="UP001620626"/>
    </source>
</evidence>
<keyword evidence="6" id="KW-0239">DNA-directed DNA polymerase</keyword>
<evidence type="ECO:0000256" key="2">
    <source>
        <dbReference type="ARBA" id="ARBA00012417"/>
    </source>
</evidence>
<dbReference type="GO" id="GO:0006260">
    <property type="term" value="P:DNA replication"/>
    <property type="evidence" value="ECO:0007669"/>
    <property type="project" value="UniProtKB-KW"/>
</dbReference>
<dbReference type="Pfam" id="PF03175">
    <property type="entry name" value="DNA_pol_B_2"/>
    <property type="match status" value="2"/>
</dbReference>
<dbReference type="Gene3D" id="3.30.420.10">
    <property type="entry name" value="Ribonuclease H-like superfamily/Ribonuclease H"/>
    <property type="match status" value="1"/>
</dbReference>
<dbReference type="EMBL" id="JBICBT010000354">
    <property type="protein sequence ID" value="KAL3116712.1"/>
    <property type="molecule type" value="Genomic_DNA"/>
</dbReference>
<dbReference type="GO" id="GO:0003887">
    <property type="term" value="F:DNA-directed DNA polymerase activity"/>
    <property type="evidence" value="ECO:0007669"/>
    <property type="project" value="UniProtKB-KW"/>
</dbReference>
<dbReference type="Gene3D" id="1.10.287.690">
    <property type="entry name" value="Helix hairpin bin"/>
    <property type="match status" value="1"/>
</dbReference>
<comment type="caution">
    <text evidence="11">The sequence shown here is derived from an EMBL/GenBank/DDBJ whole genome shotgun (WGS) entry which is preliminary data.</text>
</comment>
<keyword evidence="4" id="KW-0548">Nucleotidyltransferase</keyword>
<dbReference type="SUPFAM" id="SSF53098">
    <property type="entry name" value="Ribonuclease H-like"/>
    <property type="match status" value="1"/>
</dbReference>
<reference evidence="11 12" key="1">
    <citation type="submission" date="2024-10" db="EMBL/GenBank/DDBJ databases">
        <authorList>
            <person name="Kim D."/>
        </authorList>
    </citation>
    <scope>NUCLEOTIDE SEQUENCE [LARGE SCALE GENOMIC DNA]</scope>
    <source>
        <strain evidence="11">BH-2024</strain>
    </source>
</reference>
<evidence type="ECO:0000256" key="1">
    <source>
        <dbReference type="ARBA" id="ARBA00005755"/>
    </source>
</evidence>
<dbReference type="InterPro" id="IPR004868">
    <property type="entry name" value="DNA-dir_DNA_pol_B_mt/vir"/>
</dbReference>
<feature type="compositionally biased region" description="Basic and acidic residues" evidence="9">
    <location>
        <begin position="53"/>
        <end position="62"/>
    </location>
</feature>
<keyword evidence="12" id="KW-1185">Reference proteome</keyword>
<keyword evidence="5" id="KW-0235">DNA replication</keyword>
<dbReference type="EC" id="2.7.7.7" evidence="2"/>
<dbReference type="InterPro" id="IPR023211">
    <property type="entry name" value="DNA_pol_palm_dom_sf"/>
</dbReference>
<dbReference type="PANTHER" id="PTHR33568:SF3">
    <property type="entry name" value="DNA-DIRECTED DNA POLYMERASE"/>
    <property type="match status" value="1"/>
</dbReference>
<organism evidence="11 12">
    <name type="scientific">Heterodera trifolii</name>
    <dbReference type="NCBI Taxonomy" id="157864"/>
    <lineage>
        <taxon>Eukaryota</taxon>
        <taxon>Metazoa</taxon>
        <taxon>Ecdysozoa</taxon>
        <taxon>Nematoda</taxon>
        <taxon>Chromadorea</taxon>
        <taxon>Rhabditida</taxon>
        <taxon>Tylenchina</taxon>
        <taxon>Tylenchomorpha</taxon>
        <taxon>Tylenchoidea</taxon>
        <taxon>Heteroderidae</taxon>
        <taxon>Heteroderinae</taxon>
        <taxon>Heterodera</taxon>
    </lineage>
</organism>
<dbReference type="Gene3D" id="3.40.960.10">
    <property type="entry name" value="VSR Endonuclease"/>
    <property type="match status" value="1"/>
</dbReference>
<evidence type="ECO:0000256" key="3">
    <source>
        <dbReference type="ARBA" id="ARBA00022679"/>
    </source>
</evidence>
<evidence type="ECO:0000256" key="5">
    <source>
        <dbReference type="ARBA" id="ARBA00022705"/>
    </source>
</evidence>
<feature type="domain" description="C2H2-type" evidence="10">
    <location>
        <begin position="1099"/>
        <end position="1121"/>
    </location>
</feature>
<dbReference type="GO" id="GO:0003677">
    <property type="term" value="F:DNA binding"/>
    <property type="evidence" value="ECO:0007669"/>
    <property type="project" value="UniProtKB-KW"/>
</dbReference>
<gene>
    <name evidence="11" type="ORF">niasHT_000790</name>
</gene>
<evidence type="ECO:0000256" key="8">
    <source>
        <dbReference type="ARBA" id="ARBA00049244"/>
    </source>
</evidence>
<dbReference type="InterPro" id="IPR012337">
    <property type="entry name" value="RNaseH-like_sf"/>
</dbReference>